<dbReference type="GO" id="GO:0004846">
    <property type="term" value="F:urate oxidase activity"/>
    <property type="evidence" value="ECO:0007669"/>
    <property type="project" value="UniProtKB-EC"/>
</dbReference>
<keyword evidence="5" id="KW-0576">Peroxisome</keyword>
<evidence type="ECO:0000313" key="10">
    <source>
        <dbReference type="Proteomes" id="UP000053558"/>
    </source>
</evidence>
<dbReference type="PIRSF" id="PIRSF000241">
    <property type="entry name" value="Urate_oxidase"/>
    <property type="match status" value="1"/>
</dbReference>
<dbReference type="EC" id="1.7.3.3" evidence="5 8"/>
<feature type="binding site" evidence="7">
    <location>
        <position position="67"/>
    </location>
    <ligand>
        <name>5-hydroxyisourate</name>
        <dbReference type="ChEBI" id="CHEBI:18072"/>
    </ligand>
</feature>
<name>A0A5M3MWU9_CONPW</name>
<comment type="function">
    <text evidence="5 8">Catalyzes the oxidation of uric acid to 5-hydroxyisourate, which is further processed to form (S)-allantoin.</text>
</comment>
<dbReference type="RefSeq" id="XP_007765577.1">
    <property type="nucleotide sequence ID" value="XM_007767387.1"/>
</dbReference>
<evidence type="ECO:0000256" key="3">
    <source>
        <dbReference type="ARBA" id="ARBA00022631"/>
    </source>
</evidence>
<feature type="binding site" evidence="7">
    <location>
        <position position="266"/>
    </location>
    <ligand>
        <name>5-hydroxyisourate</name>
        <dbReference type="ChEBI" id="CHEBI:18072"/>
    </ligand>
</feature>
<dbReference type="PRINTS" id="PR00093">
    <property type="entry name" value="URICASE"/>
</dbReference>
<feature type="binding site" evidence="7">
    <location>
        <position position="181"/>
    </location>
    <ligand>
        <name>urate</name>
        <dbReference type="ChEBI" id="CHEBI:17775"/>
    </ligand>
</feature>
<feature type="binding site" evidence="7">
    <location>
        <position position="293"/>
    </location>
    <ligand>
        <name>O2</name>
        <dbReference type="ChEBI" id="CHEBI:15379"/>
    </ligand>
</feature>
<comment type="catalytic activity">
    <reaction evidence="5 8">
        <text>urate + O2 + H2O = 5-hydroxyisourate + H2O2</text>
        <dbReference type="Rhea" id="RHEA:21368"/>
        <dbReference type="ChEBI" id="CHEBI:15377"/>
        <dbReference type="ChEBI" id="CHEBI:15379"/>
        <dbReference type="ChEBI" id="CHEBI:16240"/>
        <dbReference type="ChEBI" id="CHEBI:17775"/>
        <dbReference type="ChEBI" id="CHEBI:18072"/>
        <dbReference type="EC" id="1.7.3.3"/>
    </reaction>
</comment>
<dbReference type="OMA" id="ATMYKMS"/>
<feature type="binding site" evidence="7">
    <location>
        <position position="66"/>
    </location>
    <ligand>
        <name>O2</name>
        <dbReference type="ChEBI" id="CHEBI:15379"/>
    </ligand>
</feature>
<dbReference type="GO" id="GO:0006145">
    <property type="term" value="P:purine nucleobase catabolic process"/>
    <property type="evidence" value="ECO:0007669"/>
    <property type="project" value="TreeGrafter"/>
</dbReference>
<feature type="binding site" evidence="7">
    <location>
        <position position="267"/>
    </location>
    <ligand>
        <name>urate</name>
        <dbReference type="ChEBI" id="CHEBI:17775"/>
    </ligand>
</feature>
<dbReference type="EMBL" id="JH711575">
    <property type="protein sequence ID" value="EIW83619.1"/>
    <property type="molecule type" value="Genomic_DNA"/>
</dbReference>
<evidence type="ECO:0000256" key="6">
    <source>
        <dbReference type="PIRSR" id="PIRSR000241-1"/>
    </source>
</evidence>
<dbReference type="PROSITE" id="PS00366">
    <property type="entry name" value="URICASE"/>
    <property type="match status" value="1"/>
</dbReference>
<comment type="similarity">
    <text evidence="2 5 8">Belongs to the uricase family.</text>
</comment>
<keyword evidence="4 5" id="KW-0560">Oxidoreductase</keyword>
<dbReference type="OrthoDB" id="9992118at2759"/>
<feature type="active site" description="Charge relay system" evidence="6">
    <location>
        <position position="295"/>
    </location>
</feature>
<protein>
    <recommendedName>
        <fullName evidence="5 8">Uricase</fullName>
        <ecNumber evidence="5 8">1.7.3.3</ecNumber>
    </recommendedName>
    <alternativeName>
        <fullName evidence="5">Urate oxidase</fullName>
    </alternativeName>
</protein>
<reference evidence="10" key="1">
    <citation type="journal article" date="2012" name="Science">
        <title>The Paleozoic origin of enzymatic lignin decomposition reconstructed from 31 fungal genomes.</title>
        <authorList>
            <person name="Floudas D."/>
            <person name="Binder M."/>
            <person name="Riley R."/>
            <person name="Barry K."/>
            <person name="Blanchette R.A."/>
            <person name="Henrissat B."/>
            <person name="Martinez A.T."/>
            <person name="Otillar R."/>
            <person name="Spatafora J.W."/>
            <person name="Yadav J.S."/>
            <person name="Aerts A."/>
            <person name="Benoit I."/>
            <person name="Boyd A."/>
            <person name="Carlson A."/>
            <person name="Copeland A."/>
            <person name="Coutinho P.M."/>
            <person name="de Vries R.P."/>
            <person name="Ferreira P."/>
            <person name="Findley K."/>
            <person name="Foster B."/>
            <person name="Gaskell J."/>
            <person name="Glotzer D."/>
            <person name="Gorecki P."/>
            <person name="Heitman J."/>
            <person name="Hesse C."/>
            <person name="Hori C."/>
            <person name="Igarashi K."/>
            <person name="Jurgens J.A."/>
            <person name="Kallen N."/>
            <person name="Kersten P."/>
            <person name="Kohler A."/>
            <person name="Kuees U."/>
            <person name="Kumar T.K.A."/>
            <person name="Kuo A."/>
            <person name="LaButti K."/>
            <person name="Larrondo L.F."/>
            <person name="Lindquist E."/>
            <person name="Ling A."/>
            <person name="Lombard V."/>
            <person name="Lucas S."/>
            <person name="Lundell T."/>
            <person name="Martin R."/>
            <person name="McLaughlin D.J."/>
            <person name="Morgenstern I."/>
            <person name="Morin E."/>
            <person name="Murat C."/>
            <person name="Nagy L.G."/>
            <person name="Nolan M."/>
            <person name="Ohm R.A."/>
            <person name="Patyshakuliyeva A."/>
            <person name="Rokas A."/>
            <person name="Ruiz-Duenas F.J."/>
            <person name="Sabat G."/>
            <person name="Salamov A."/>
            <person name="Samejima M."/>
            <person name="Schmutz J."/>
            <person name="Slot J.C."/>
            <person name="St John F."/>
            <person name="Stenlid J."/>
            <person name="Sun H."/>
            <person name="Sun S."/>
            <person name="Syed K."/>
            <person name="Tsang A."/>
            <person name="Wiebenga A."/>
            <person name="Young D."/>
            <person name="Pisabarro A."/>
            <person name="Eastwood D.C."/>
            <person name="Martin F."/>
            <person name="Cullen D."/>
            <person name="Grigoriev I.V."/>
            <person name="Hibbett D.S."/>
        </authorList>
    </citation>
    <scope>NUCLEOTIDE SEQUENCE [LARGE SCALE GENOMIC DNA]</scope>
    <source>
        <strain evidence="10">RWD-64-598 SS2</strain>
    </source>
</reference>
<evidence type="ECO:0000313" key="9">
    <source>
        <dbReference type="EMBL" id="EIW83619.1"/>
    </source>
</evidence>
<evidence type="ECO:0000256" key="7">
    <source>
        <dbReference type="PIRSR" id="PIRSR000241-2"/>
    </source>
</evidence>
<dbReference type="SUPFAM" id="SSF55620">
    <property type="entry name" value="Tetrahydrobiopterin biosynthesis enzymes-like"/>
    <property type="match status" value="2"/>
</dbReference>
<keyword evidence="10" id="KW-1185">Reference proteome</keyword>
<comment type="subcellular location">
    <subcellularLocation>
        <location evidence="5">Peroxisome</location>
    </subcellularLocation>
</comment>
<dbReference type="AlphaFoldDB" id="A0A5M3MWU9"/>
<accession>A0A5M3MWU9</accession>
<sequence length="334" mass="36354">MSSATVTSSEPGVLASAQYGKDLVRVLRVVRDGKFHHVVEYNVCVLLEGDIASSYTQADNSVVVATDSMKNITYYLAKVSPHILHPEHFALHLGTHIVSKYAHIHRAFVDVEQLRWSRIPIASDTVEGQTAPHPHAFWRDGGEKRIVKVEVDASAGKDKLVGRVSAGLVDLLVLKSTGSAFTGFVRDEYTTLTEVDDRIFSTSVDLSYTFAPISLAAPADDKNLAFDVPKELAEGDKGGVWDADKVSERARTATLDIFAKDESASVQATLYKMGQRVIAENAGVQSVSYKLPNKHYVPVDMRYLGVDNLTLAQAEVFVPLTAPSGLIAATIARK</sequence>
<comment type="caution">
    <text evidence="9">The sequence shown here is derived from an EMBL/GenBank/DDBJ whole genome shotgun (WGS) entry which is preliminary data.</text>
</comment>
<evidence type="ECO:0000256" key="8">
    <source>
        <dbReference type="RuleBase" id="RU004455"/>
    </source>
</evidence>
<feature type="binding site" evidence="7">
    <location>
        <position position="66"/>
    </location>
    <ligand>
        <name>urate</name>
        <dbReference type="ChEBI" id="CHEBI:17775"/>
    </ligand>
</feature>
<proteinExistence type="inferred from homology"/>
<keyword evidence="3 5" id="KW-0659">Purine metabolism</keyword>
<feature type="binding site" evidence="7">
    <location>
        <position position="293"/>
    </location>
    <ligand>
        <name>5-hydroxyisourate</name>
        <dbReference type="ChEBI" id="CHEBI:18072"/>
    </ligand>
</feature>
<feature type="binding site" evidence="7">
    <location>
        <position position="267"/>
    </location>
    <ligand>
        <name>5-hydroxyisourate</name>
        <dbReference type="ChEBI" id="CHEBI:18072"/>
    </ligand>
</feature>
<dbReference type="UniPathway" id="UPA00394">
    <property type="reaction ID" value="UER00650"/>
</dbReference>
<dbReference type="Proteomes" id="UP000053558">
    <property type="component" value="Unassembled WGS sequence"/>
</dbReference>
<feature type="active site" description="Charge relay system" evidence="6">
    <location>
        <position position="21"/>
    </location>
</feature>
<gene>
    <name evidence="9" type="ORF">CONPUDRAFT_118951</name>
</gene>
<evidence type="ECO:0000256" key="1">
    <source>
        <dbReference type="ARBA" id="ARBA00004831"/>
    </source>
</evidence>
<evidence type="ECO:0000256" key="4">
    <source>
        <dbReference type="ARBA" id="ARBA00023002"/>
    </source>
</evidence>
<feature type="binding site" evidence="7">
    <location>
        <position position="67"/>
    </location>
    <ligand>
        <name>urate</name>
        <dbReference type="ChEBI" id="CHEBI:17775"/>
    </ligand>
</feature>
<feature type="binding site" evidence="7">
    <location>
        <position position="293"/>
    </location>
    <ligand>
        <name>urate</name>
        <dbReference type="ChEBI" id="CHEBI:17775"/>
    </ligand>
</feature>
<feature type="active site" description="Charge relay system" evidence="6">
    <location>
        <position position="66"/>
    </location>
</feature>
<comment type="pathway">
    <text evidence="1 5">Purine metabolism; urate degradation; (S)-allantoin from urate: step 1/3.</text>
</comment>
<dbReference type="PANTHER" id="PTHR42874:SF1">
    <property type="entry name" value="URICASE"/>
    <property type="match status" value="1"/>
</dbReference>
<dbReference type="KEGG" id="cput:CONPUDRAFT_118951"/>
<dbReference type="GO" id="GO:0005777">
    <property type="term" value="C:peroxisome"/>
    <property type="evidence" value="ECO:0007669"/>
    <property type="project" value="UniProtKB-SubCell"/>
</dbReference>
<evidence type="ECO:0000256" key="5">
    <source>
        <dbReference type="PIRNR" id="PIRNR000241"/>
    </source>
</evidence>
<dbReference type="Pfam" id="PF01014">
    <property type="entry name" value="Uricase"/>
    <property type="match status" value="2"/>
</dbReference>
<dbReference type="NCBIfam" id="TIGR03383">
    <property type="entry name" value="urate_oxi"/>
    <property type="match status" value="1"/>
</dbReference>
<dbReference type="Gene3D" id="3.10.270.10">
    <property type="entry name" value="Urate Oxidase"/>
    <property type="match status" value="1"/>
</dbReference>
<feature type="binding site" evidence="7">
    <location>
        <position position="198"/>
    </location>
    <ligand>
        <name>5-hydroxyisourate</name>
        <dbReference type="ChEBI" id="CHEBI:18072"/>
    </ligand>
</feature>
<feature type="binding site" evidence="7">
    <location>
        <position position="266"/>
    </location>
    <ligand>
        <name>urate</name>
        <dbReference type="ChEBI" id="CHEBI:17775"/>
    </ligand>
</feature>
<evidence type="ECO:0000256" key="2">
    <source>
        <dbReference type="ARBA" id="ARBA00009760"/>
    </source>
</evidence>
<organism evidence="9 10">
    <name type="scientific">Coniophora puteana (strain RWD-64-598)</name>
    <name type="common">Brown rot fungus</name>
    <dbReference type="NCBI Taxonomy" id="741705"/>
    <lineage>
        <taxon>Eukaryota</taxon>
        <taxon>Fungi</taxon>
        <taxon>Dikarya</taxon>
        <taxon>Basidiomycota</taxon>
        <taxon>Agaricomycotina</taxon>
        <taxon>Agaricomycetes</taxon>
        <taxon>Agaricomycetidae</taxon>
        <taxon>Boletales</taxon>
        <taxon>Coniophorineae</taxon>
        <taxon>Coniophoraceae</taxon>
        <taxon>Coniophora</taxon>
    </lineage>
</organism>
<feature type="binding site" evidence="7">
    <location>
        <position position="66"/>
    </location>
    <ligand>
        <name>5-hydroxyisourate</name>
        <dbReference type="ChEBI" id="CHEBI:18072"/>
    </ligand>
</feature>
<dbReference type="GO" id="GO:0019628">
    <property type="term" value="P:urate catabolic process"/>
    <property type="evidence" value="ECO:0007669"/>
    <property type="project" value="UniProtKB-UniPathway"/>
</dbReference>
<feature type="binding site" evidence="7">
    <location>
        <position position="198"/>
    </location>
    <ligand>
        <name>urate</name>
        <dbReference type="ChEBI" id="CHEBI:17775"/>
    </ligand>
</feature>
<dbReference type="PANTHER" id="PTHR42874">
    <property type="entry name" value="URICASE"/>
    <property type="match status" value="1"/>
</dbReference>
<dbReference type="InterPro" id="IPR002042">
    <property type="entry name" value="Uricase"/>
</dbReference>
<feature type="binding site" evidence="7">
    <location>
        <position position="181"/>
    </location>
    <ligand>
        <name>5-hydroxyisourate</name>
        <dbReference type="ChEBI" id="CHEBI:18072"/>
    </ligand>
</feature>
<dbReference type="InterPro" id="IPR019842">
    <property type="entry name" value="Uricase_CS"/>
</dbReference>
<dbReference type="GeneID" id="19199436"/>